<dbReference type="SMART" id="SM00028">
    <property type="entry name" value="TPR"/>
    <property type="match status" value="2"/>
</dbReference>
<protein>
    <submittedName>
        <fullName evidence="4">Methyltransferase</fullName>
    </submittedName>
</protein>
<dbReference type="Gene3D" id="1.25.40.10">
    <property type="entry name" value="Tetratricopeptide repeat domain"/>
    <property type="match status" value="1"/>
</dbReference>
<dbReference type="InterPro" id="IPR019734">
    <property type="entry name" value="TPR_rpt"/>
</dbReference>
<dbReference type="SUPFAM" id="SSF48452">
    <property type="entry name" value="TPR-like"/>
    <property type="match status" value="1"/>
</dbReference>
<name>A0A0W1AN91_9GAMM</name>
<evidence type="ECO:0000256" key="1">
    <source>
        <dbReference type="ARBA" id="ARBA00022737"/>
    </source>
</evidence>
<dbReference type="RefSeq" id="WP_058479124.1">
    <property type="nucleotide sequence ID" value="NZ_CAAAIQ010000003.1"/>
</dbReference>
<feature type="repeat" description="TPR" evidence="3">
    <location>
        <begin position="77"/>
        <end position="110"/>
    </location>
</feature>
<dbReference type="AlphaFoldDB" id="A0A0W1AN91"/>
<keyword evidence="4" id="KW-0808">Transferase</keyword>
<keyword evidence="5" id="KW-1185">Reference proteome</keyword>
<evidence type="ECO:0000313" key="5">
    <source>
        <dbReference type="Proteomes" id="UP000054729"/>
    </source>
</evidence>
<dbReference type="GO" id="GO:0032259">
    <property type="term" value="P:methylation"/>
    <property type="evidence" value="ECO:0007669"/>
    <property type="project" value="UniProtKB-KW"/>
</dbReference>
<sequence>MSYDTLPFKAQFYLRKAIRLSQVKEHGAAIPYFQSALNEAEHPLLYSDIGSSYFFLNQLDKAIDYFQQGLLISPDSDLLWRNLGCVHRAALRFEEAINCFKRSIEINPVYNPAYEFLGTTYLTLENYRDGFQAFESRISNLHLQSIRFPNNTRWKGQAFKNQTLLICSEGGLGDSIFFLRYLPLVKSLGGTIILEIQERLIDIAKGIKGVDQCLAHGSNIPSFDYFVSLASLPYIFNTLDKESIPQSPYIQSNKKIELKGQYKIGLVWAGNPDNTIDFNRSCSFESYKHFIEPFNASQSIQFYSLQMPNTNQEELQQHNIIDLIPSTKNMMDTVHQIEALDLIITIDTAVANLAGSMGKSSLLLLSYSHDWRWHKKERSPWYPNTAIIRQRTAHDWLPVMKETKEYIDKLKRIANA</sequence>
<keyword evidence="1" id="KW-0677">Repeat</keyword>
<dbReference type="PATRIC" id="fig|66969.6.peg.280"/>
<reference evidence="4 5" key="1">
    <citation type="submission" date="2015-11" db="EMBL/GenBank/DDBJ databases">
        <title>Genomic analysis of 38 Legionella species identifies large and diverse effector repertoires.</title>
        <authorList>
            <person name="Burstein D."/>
            <person name="Amaro F."/>
            <person name="Zusman T."/>
            <person name="Lifshitz Z."/>
            <person name="Cohen O."/>
            <person name="Gilbert J.A."/>
            <person name="Pupko T."/>
            <person name="Shuman H.A."/>
            <person name="Segal G."/>
        </authorList>
    </citation>
    <scope>NUCLEOTIDE SEQUENCE [LARGE SCALE GENOMIC DNA]</scope>
    <source>
        <strain evidence="4 5">ATCC 51914</strain>
    </source>
</reference>
<organism evidence="4 5">
    <name type="scientific">Legionella waltersii</name>
    <dbReference type="NCBI Taxonomy" id="66969"/>
    <lineage>
        <taxon>Bacteria</taxon>
        <taxon>Pseudomonadati</taxon>
        <taxon>Pseudomonadota</taxon>
        <taxon>Gammaproteobacteria</taxon>
        <taxon>Legionellales</taxon>
        <taxon>Legionellaceae</taxon>
        <taxon>Legionella</taxon>
    </lineage>
</organism>
<keyword evidence="2 3" id="KW-0802">TPR repeat</keyword>
<dbReference type="PROSITE" id="PS50005">
    <property type="entry name" value="TPR"/>
    <property type="match status" value="2"/>
</dbReference>
<comment type="caution">
    <text evidence="4">The sequence shown here is derived from an EMBL/GenBank/DDBJ whole genome shotgun (WGS) entry which is preliminary data.</text>
</comment>
<proteinExistence type="predicted"/>
<dbReference type="InterPro" id="IPR011990">
    <property type="entry name" value="TPR-like_helical_dom_sf"/>
</dbReference>
<dbReference type="Pfam" id="PF07719">
    <property type="entry name" value="TPR_2"/>
    <property type="match status" value="1"/>
</dbReference>
<dbReference type="InterPro" id="IPR051685">
    <property type="entry name" value="Ycf3/AcsC/BcsC/TPR_MFPF"/>
</dbReference>
<evidence type="ECO:0000256" key="2">
    <source>
        <dbReference type="ARBA" id="ARBA00022803"/>
    </source>
</evidence>
<dbReference type="EMBL" id="LNZB01000006">
    <property type="protein sequence ID" value="KTD82778.1"/>
    <property type="molecule type" value="Genomic_DNA"/>
</dbReference>
<feature type="repeat" description="TPR" evidence="3">
    <location>
        <begin position="43"/>
        <end position="76"/>
    </location>
</feature>
<dbReference type="STRING" id="66969.Lwal_0256"/>
<dbReference type="SUPFAM" id="SSF53756">
    <property type="entry name" value="UDP-Glycosyltransferase/glycogen phosphorylase"/>
    <property type="match status" value="1"/>
</dbReference>
<gene>
    <name evidence="4" type="ORF">Lwal_0256</name>
</gene>
<dbReference type="Proteomes" id="UP000054729">
    <property type="component" value="Unassembled WGS sequence"/>
</dbReference>
<dbReference type="Pfam" id="PF13181">
    <property type="entry name" value="TPR_8"/>
    <property type="match status" value="1"/>
</dbReference>
<dbReference type="OrthoDB" id="238183at2"/>
<evidence type="ECO:0000256" key="3">
    <source>
        <dbReference type="PROSITE-ProRule" id="PRU00339"/>
    </source>
</evidence>
<dbReference type="PANTHER" id="PTHR44943">
    <property type="entry name" value="CELLULOSE SYNTHASE OPERON PROTEIN C"/>
    <property type="match status" value="1"/>
</dbReference>
<dbReference type="GO" id="GO:0008168">
    <property type="term" value="F:methyltransferase activity"/>
    <property type="evidence" value="ECO:0007669"/>
    <property type="project" value="UniProtKB-KW"/>
</dbReference>
<evidence type="ECO:0000313" key="4">
    <source>
        <dbReference type="EMBL" id="KTD82778.1"/>
    </source>
</evidence>
<dbReference type="Gene3D" id="3.40.50.2000">
    <property type="entry name" value="Glycogen Phosphorylase B"/>
    <property type="match status" value="1"/>
</dbReference>
<keyword evidence="4" id="KW-0489">Methyltransferase</keyword>
<dbReference type="InterPro" id="IPR013105">
    <property type="entry name" value="TPR_2"/>
</dbReference>
<dbReference type="PANTHER" id="PTHR44943:SF4">
    <property type="entry name" value="TPR REPEAT-CONTAINING PROTEIN MJ0798"/>
    <property type="match status" value="1"/>
</dbReference>
<accession>A0A0W1AN91</accession>